<dbReference type="Ensembl" id="ENSVKKT00000024701.1">
    <property type="protein sequence ID" value="ENSVKKP00000024111.1"/>
    <property type="gene ID" value="ENSVKKG00000015917.1"/>
</dbReference>
<evidence type="ECO:0000313" key="1">
    <source>
        <dbReference type="Ensembl" id="ENSVKKP00000024111.1"/>
    </source>
</evidence>
<dbReference type="AlphaFoldDB" id="A0A8D2Q7B1"/>
<protein>
    <submittedName>
        <fullName evidence="1">Uncharacterized protein</fullName>
    </submittedName>
</protein>
<proteinExistence type="predicted"/>
<sequence length="142" mass="15350">MRVLALTRQPDQLLLIGQTAALAAPWGSHQVPLLKAWLLALRPADGSGPPCPFIRPGYPPPPPCPGAPQRLPWAHHLALLSQDALLSLGSIVDASSLREVIKDAIASVLPKVERVYVYLLDGDARLTCNDPPHELPQEGKLR</sequence>
<organism evidence="1 2">
    <name type="scientific">Varanus komodoensis</name>
    <name type="common">Komodo dragon</name>
    <dbReference type="NCBI Taxonomy" id="61221"/>
    <lineage>
        <taxon>Eukaryota</taxon>
        <taxon>Metazoa</taxon>
        <taxon>Chordata</taxon>
        <taxon>Craniata</taxon>
        <taxon>Vertebrata</taxon>
        <taxon>Euteleostomi</taxon>
        <taxon>Lepidosauria</taxon>
        <taxon>Squamata</taxon>
        <taxon>Bifurcata</taxon>
        <taxon>Unidentata</taxon>
        <taxon>Episquamata</taxon>
        <taxon>Toxicofera</taxon>
        <taxon>Anguimorpha</taxon>
        <taxon>Paleoanguimorpha</taxon>
        <taxon>Varanoidea</taxon>
        <taxon>Varanidae</taxon>
        <taxon>Varanus</taxon>
    </lineage>
</organism>
<name>A0A8D2Q7B1_VARKO</name>
<reference evidence="1" key="1">
    <citation type="submission" date="2025-08" db="UniProtKB">
        <authorList>
            <consortium name="Ensembl"/>
        </authorList>
    </citation>
    <scope>IDENTIFICATION</scope>
</reference>
<accession>A0A8D2Q7B1</accession>
<dbReference type="Proteomes" id="UP000694545">
    <property type="component" value="Unplaced"/>
</dbReference>
<reference evidence="1" key="2">
    <citation type="submission" date="2025-09" db="UniProtKB">
        <authorList>
            <consortium name="Ensembl"/>
        </authorList>
    </citation>
    <scope>IDENTIFICATION</scope>
</reference>
<evidence type="ECO:0000313" key="2">
    <source>
        <dbReference type="Proteomes" id="UP000694545"/>
    </source>
</evidence>
<keyword evidence="2" id="KW-1185">Reference proteome</keyword>